<dbReference type="InterPro" id="IPR012337">
    <property type="entry name" value="RNaseH-like_sf"/>
</dbReference>
<evidence type="ECO:0000313" key="8">
    <source>
        <dbReference type="Proteomes" id="UP000242310"/>
    </source>
</evidence>
<evidence type="ECO:0000256" key="3">
    <source>
        <dbReference type="ARBA" id="ARBA00022722"/>
    </source>
</evidence>
<dbReference type="GO" id="GO:0004518">
    <property type="term" value="F:nuclease activity"/>
    <property type="evidence" value="ECO:0007669"/>
    <property type="project" value="UniProtKB-KW"/>
</dbReference>
<dbReference type="Proteomes" id="UP000242310">
    <property type="component" value="Unassembled WGS sequence"/>
</dbReference>
<dbReference type="CDD" id="cd16964">
    <property type="entry name" value="YqgF"/>
    <property type="match status" value="1"/>
</dbReference>
<keyword evidence="4 5" id="KW-0378">Hydrolase</keyword>
<evidence type="ECO:0000256" key="5">
    <source>
        <dbReference type="HAMAP-Rule" id="MF_00651"/>
    </source>
</evidence>
<dbReference type="OrthoDB" id="9796140at2"/>
<keyword evidence="1 5" id="KW-0963">Cytoplasm</keyword>
<dbReference type="InterPro" id="IPR005227">
    <property type="entry name" value="YqgF"/>
</dbReference>
<dbReference type="SMART" id="SM00732">
    <property type="entry name" value="YqgFc"/>
    <property type="match status" value="1"/>
</dbReference>
<dbReference type="InterPro" id="IPR006641">
    <property type="entry name" value="YqgF/RNaseH-like_dom"/>
</dbReference>
<sequence>MNRIMGIDVGDRRIGIAVSDALKMTAQGLETIQVKEDDPKADKVRIESLIEAHDVDTLVVGWPKNMDGTVGERGKLCEAYADELKDRTGLSVVLQDERLTTRAAERTLIEADMSRKKRKKVVDQMAAQMILQNYLDQQSIY</sequence>
<organism evidence="7 8">
    <name type="scientific">Salsuginibacillus halophilus</name>
    <dbReference type="NCBI Taxonomy" id="517424"/>
    <lineage>
        <taxon>Bacteria</taxon>
        <taxon>Bacillati</taxon>
        <taxon>Bacillota</taxon>
        <taxon>Bacilli</taxon>
        <taxon>Bacillales</taxon>
        <taxon>Bacillaceae</taxon>
        <taxon>Salsuginibacillus</taxon>
    </lineage>
</organism>
<dbReference type="NCBIfam" id="TIGR00250">
    <property type="entry name" value="RNAse_H_YqgF"/>
    <property type="match status" value="1"/>
</dbReference>
<evidence type="ECO:0000256" key="2">
    <source>
        <dbReference type="ARBA" id="ARBA00022517"/>
    </source>
</evidence>
<dbReference type="PANTHER" id="PTHR33317">
    <property type="entry name" value="POLYNUCLEOTIDYL TRANSFERASE, RIBONUCLEASE H-LIKE SUPERFAMILY PROTEIN"/>
    <property type="match status" value="1"/>
</dbReference>
<proteinExistence type="inferred from homology"/>
<dbReference type="PANTHER" id="PTHR33317:SF4">
    <property type="entry name" value="POLYNUCLEOTIDYL TRANSFERASE, RIBONUCLEASE H-LIKE SUPERFAMILY PROTEIN"/>
    <property type="match status" value="1"/>
</dbReference>
<keyword evidence="8" id="KW-1185">Reference proteome</keyword>
<evidence type="ECO:0000313" key="7">
    <source>
        <dbReference type="EMBL" id="PSL45083.1"/>
    </source>
</evidence>
<keyword evidence="2 5" id="KW-0690">Ribosome biogenesis</keyword>
<dbReference type="GO" id="GO:0000967">
    <property type="term" value="P:rRNA 5'-end processing"/>
    <property type="evidence" value="ECO:0007669"/>
    <property type="project" value="UniProtKB-UniRule"/>
</dbReference>
<comment type="caution">
    <text evidence="7">The sequence shown here is derived from an EMBL/GenBank/DDBJ whole genome shotgun (WGS) entry which is preliminary data.</text>
</comment>
<protein>
    <recommendedName>
        <fullName evidence="5">Putative pre-16S rRNA nuclease</fullName>
        <ecNumber evidence="5">3.1.-.-</ecNumber>
    </recommendedName>
</protein>
<evidence type="ECO:0000256" key="1">
    <source>
        <dbReference type="ARBA" id="ARBA00022490"/>
    </source>
</evidence>
<comment type="function">
    <text evidence="5">Could be a nuclease involved in processing of the 5'-end of pre-16S rRNA.</text>
</comment>
<dbReference type="Gene3D" id="3.30.420.140">
    <property type="entry name" value="YqgF/RNase H-like domain"/>
    <property type="match status" value="1"/>
</dbReference>
<dbReference type="AlphaFoldDB" id="A0A2P8HFV5"/>
<gene>
    <name evidence="7" type="ORF">B0H94_10788</name>
</gene>
<dbReference type="GO" id="GO:0016788">
    <property type="term" value="F:hydrolase activity, acting on ester bonds"/>
    <property type="evidence" value="ECO:0007669"/>
    <property type="project" value="UniProtKB-UniRule"/>
</dbReference>
<dbReference type="HAMAP" id="MF_00651">
    <property type="entry name" value="Nuclease_YqgF"/>
    <property type="match status" value="1"/>
</dbReference>
<dbReference type="SUPFAM" id="SSF53098">
    <property type="entry name" value="Ribonuclease H-like"/>
    <property type="match status" value="1"/>
</dbReference>
<keyword evidence="3 5" id="KW-0540">Nuclease</keyword>
<evidence type="ECO:0000259" key="6">
    <source>
        <dbReference type="SMART" id="SM00732"/>
    </source>
</evidence>
<evidence type="ECO:0000256" key="4">
    <source>
        <dbReference type="ARBA" id="ARBA00022801"/>
    </source>
</evidence>
<dbReference type="InterPro" id="IPR037027">
    <property type="entry name" value="YqgF/RNaseH-like_dom_sf"/>
</dbReference>
<comment type="subcellular location">
    <subcellularLocation>
        <location evidence="5">Cytoplasm</location>
    </subcellularLocation>
</comment>
<dbReference type="EMBL" id="PYAV01000007">
    <property type="protein sequence ID" value="PSL45083.1"/>
    <property type="molecule type" value="Genomic_DNA"/>
</dbReference>
<reference evidence="7 8" key="1">
    <citation type="submission" date="2018-03" db="EMBL/GenBank/DDBJ databases">
        <title>Genomic Encyclopedia of Type Strains, Phase III (KMG-III): the genomes of soil and plant-associated and newly described type strains.</title>
        <authorList>
            <person name="Whitman W."/>
        </authorList>
    </citation>
    <scope>NUCLEOTIDE SEQUENCE [LARGE SCALE GENOMIC DNA]</scope>
    <source>
        <strain evidence="7 8">CGMCC 1.07653</strain>
    </source>
</reference>
<accession>A0A2P8HFV5</accession>
<feature type="domain" description="YqgF/RNase H-like" evidence="6">
    <location>
        <begin position="2"/>
        <end position="104"/>
    </location>
</feature>
<dbReference type="EC" id="3.1.-.-" evidence="5"/>
<dbReference type="GO" id="GO:0005829">
    <property type="term" value="C:cytosol"/>
    <property type="evidence" value="ECO:0007669"/>
    <property type="project" value="TreeGrafter"/>
</dbReference>
<dbReference type="RefSeq" id="WP_106588733.1">
    <property type="nucleotide sequence ID" value="NZ_PYAV01000007.1"/>
</dbReference>
<name>A0A2P8HFV5_9BACI</name>
<comment type="similarity">
    <text evidence="5">Belongs to the YqgF HJR family.</text>
</comment>
<dbReference type="Pfam" id="PF03652">
    <property type="entry name" value="RuvX"/>
    <property type="match status" value="1"/>
</dbReference>